<name>A0A917B1G6_9MICO</name>
<dbReference type="InterPro" id="IPR013328">
    <property type="entry name" value="6PGD_dom2"/>
</dbReference>
<dbReference type="Proteomes" id="UP000598775">
    <property type="component" value="Unassembled WGS sequence"/>
</dbReference>
<dbReference type="InterPro" id="IPR008927">
    <property type="entry name" value="6-PGluconate_DH-like_C_sf"/>
</dbReference>
<dbReference type="GO" id="GO:0050661">
    <property type="term" value="F:NADP binding"/>
    <property type="evidence" value="ECO:0007669"/>
    <property type="project" value="InterPro"/>
</dbReference>
<keyword evidence="5" id="KW-1185">Reference proteome</keyword>
<dbReference type="EMBL" id="BMGP01000001">
    <property type="protein sequence ID" value="GGF11800.1"/>
    <property type="molecule type" value="Genomic_DNA"/>
</dbReference>
<feature type="region of interest" description="Disordered" evidence="1">
    <location>
        <begin position="360"/>
        <end position="386"/>
    </location>
</feature>
<dbReference type="Pfam" id="PF03446">
    <property type="entry name" value="NAD_binding_2"/>
    <property type="match status" value="1"/>
</dbReference>
<dbReference type="SUPFAM" id="SSF51735">
    <property type="entry name" value="NAD(P)-binding Rossmann-fold domains"/>
    <property type="match status" value="1"/>
</dbReference>
<dbReference type="SUPFAM" id="SSF48179">
    <property type="entry name" value="6-phosphogluconate dehydrogenase C-terminal domain-like"/>
    <property type="match status" value="1"/>
</dbReference>
<evidence type="ECO:0000313" key="4">
    <source>
        <dbReference type="EMBL" id="GGF11800.1"/>
    </source>
</evidence>
<dbReference type="InterPro" id="IPR006115">
    <property type="entry name" value="6PGDH_NADP-bd"/>
</dbReference>
<comment type="caution">
    <text evidence="4">The sequence shown here is derived from an EMBL/GenBank/DDBJ whole genome shotgun (WGS) entry which is preliminary data.</text>
</comment>
<feature type="domain" description="3-hydroxyisobutyrate dehydrogenase-like NAD-binding" evidence="3">
    <location>
        <begin position="222"/>
        <end position="343"/>
    </location>
</feature>
<evidence type="ECO:0000256" key="1">
    <source>
        <dbReference type="SAM" id="MobiDB-lite"/>
    </source>
</evidence>
<dbReference type="RefSeq" id="WP_188672332.1">
    <property type="nucleotide sequence ID" value="NZ_BMGP01000001.1"/>
</dbReference>
<sequence length="386" mass="37573">MTAPIGFVGAGVMGSHIVRRLLGAGIDVLVFARSPEKAADLIAAGAECTADLREVGERCDIVLGCLLDDPAVDSVYLGAPGSRSEIGNTADAAGGPAKPFALVSNGRSGQVFIEHGTFSPGLARRIARVAADRGARFIDAPVTGGPEGAADGTLVIMAGAGVAGAGVASAGVAGAAEAGAGVAAAAGASAAEAAPTTSALSQHVLDLFAVYSRETHVTGQVGTGAELKLVNQLLVSVHMAAAAEAAALLRASGVDAAVATAVLGAGWAASTMLTRELPLALRGDFANRGASIGGLIHVQTMIAAAFADAGVSARLLPTTVALFADATQAGLGDSDPAALIELYRADASAGAAATASAAEATGARGEAAAKPRAEAETSATPAGVRP</sequence>
<dbReference type="PANTHER" id="PTHR43060">
    <property type="entry name" value="3-HYDROXYISOBUTYRATE DEHYDROGENASE-LIKE 1, MITOCHONDRIAL-RELATED"/>
    <property type="match status" value="1"/>
</dbReference>
<evidence type="ECO:0000313" key="5">
    <source>
        <dbReference type="Proteomes" id="UP000598775"/>
    </source>
</evidence>
<evidence type="ECO:0000259" key="3">
    <source>
        <dbReference type="Pfam" id="PF14833"/>
    </source>
</evidence>
<organism evidence="4 5">
    <name type="scientific">Subtercola lobariae</name>
    <dbReference type="NCBI Taxonomy" id="1588641"/>
    <lineage>
        <taxon>Bacteria</taxon>
        <taxon>Bacillati</taxon>
        <taxon>Actinomycetota</taxon>
        <taxon>Actinomycetes</taxon>
        <taxon>Micrococcales</taxon>
        <taxon>Microbacteriaceae</taxon>
        <taxon>Subtercola</taxon>
    </lineage>
</organism>
<gene>
    <name evidence="4" type="primary">garR</name>
    <name evidence="4" type="ORF">GCM10011399_02100</name>
</gene>
<proteinExistence type="predicted"/>
<protein>
    <submittedName>
        <fullName evidence="4">2-hydroxy-3-oxopropionate reductase</fullName>
    </submittedName>
</protein>
<reference evidence="4 5" key="1">
    <citation type="journal article" date="2014" name="Int. J. Syst. Evol. Microbiol.">
        <title>Complete genome sequence of Corynebacterium casei LMG S-19264T (=DSM 44701T), isolated from a smear-ripened cheese.</title>
        <authorList>
            <consortium name="US DOE Joint Genome Institute (JGI-PGF)"/>
            <person name="Walter F."/>
            <person name="Albersmeier A."/>
            <person name="Kalinowski J."/>
            <person name="Ruckert C."/>
        </authorList>
    </citation>
    <scope>NUCLEOTIDE SEQUENCE [LARGE SCALE GENOMIC DNA]</scope>
    <source>
        <strain evidence="4 5">CGMCC 1.12976</strain>
    </source>
</reference>
<dbReference type="Gene3D" id="3.40.50.720">
    <property type="entry name" value="NAD(P)-binding Rossmann-like Domain"/>
    <property type="match status" value="1"/>
</dbReference>
<accession>A0A917B1G6</accession>
<dbReference type="GO" id="GO:0051287">
    <property type="term" value="F:NAD binding"/>
    <property type="evidence" value="ECO:0007669"/>
    <property type="project" value="InterPro"/>
</dbReference>
<evidence type="ECO:0000259" key="2">
    <source>
        <dbReference type="Pfam" id="PF03446"/>
    </source>
</evidence>
<feature type="domain" description="6-phosphogluconate dehydrogenase NADP-binding" evidence="2">
    <location>
        <begin position="5"/>
        <end position="160"/>
    </location>
</feature>
<dbReference type="AlphaFoldDB" id="A0A917B1G6"/>
<dbReference type="PANTHER" id="PTHR43060:SF15">
    <property type="entry name" value="3-HYDROXYISOBUTYRATE DEHYDROGENASE-LIKE 1, MITOCHONDRIAL-RELATED"/>
    <property type="match status" value="1"/>
</dbReference>
<dbReference type="InterPro" id="IPR029154">
    <property type="entry name" value="HIBADH-like_NADP-bd"/>
</dbReference>
<dbReference type="InterPro" id="IPR036291">
    <property type="entry name" value="NAD(P)-bd_dom_sf"/>
</dbReference>
<dbReference type="Gene3D" id="1.10.1040.10">
    <property type="entry name" value="N-(1-d-carboxylethyl)-l-norvaline Dehydrogenase, domain 2"/>
    <property type="match status" value="1"/>
</dbReference>
<dbReference type="Pfam" id="PF14833">
    <property type="entry name" value="NAD_binding_11"/>
    <property type="match status" value="1"/>
</dbReference>